<feature type="transmembrane region" description="Helical" evidence="1">
    <location>
        <begin position="319"/>
        <end position="340"/>
    </location>
</feature>
<dbReference type="EMBL" id="CP104377">
    <property type="protein sequence ID" value="UXC17138.1"/>
    <property type="molecule type" value="Genomic_DNA"/>
</dbReference>
<keyword evidence="3" id="KW-1185">Reference proteome</keyword>
<keyword evidence="1" id="KW-0472">Membrane</keyword>
<keyword evidence="1" id="KW-0812">Transmembrane</keyword>
<feature type="transmembrane region" description="Helical" evidence="1">
    <location>
        <begin position="217"/>
        <end position="238"/>
    </location>
</feature>
<accession>A0ABY5ZT35</accession>
<evidence type="ECO:0000313" key="2">
    <source>
        <dbReference type="EMBL" id="UXC17138.1"/>
    </source>
</evidence>
<dbReference type="RefSeq" id="WP_260718481.1">
    <property type="nucleotide sequence ID" value="NZ_CP104377.1"/>
</dbReference>
<keyword evidence="1" id="KW-1133">Transmembrane helix</keyword>
<feature type="transmembrane region" description="Helical" evidence="1">
    <location>
        <begin position="116"/>
        <end position="137"/>
    </location>
</feature>
<evidence type="ECO:0000256" key="1">
    <source>
        <dbReference type="SAM" id="Phobius"/>
    </source>
</evidence>
<feature type="transmembrane region" description="Helical" evidence="1">
    <location>
        <begin position="86"/>
        <end position="104"/>
    </location>
</feature>
<gene>
    <name evidence="2" type="ORF">N4T19_15655</name>
</gene>
<name>A0ABY5ZT35_9BURK</name>
<sequence>MKADAVRDIALAHAIETSPPHEALPSAARCEAITQEVLHTLGKPALGGKAGQAAFAQFLQLRAKRIIQASQLPADVRQLWQHAPGLAHWAPLAIGLLALCLGFASHRITDPHRVDLLSLSLMGIVLWNLLMYTVLLLRSLLRLARRQPARVAPWEPAQPTPAGTAPSAAAADEHPGWIARLRGKAMPALRGSGLRKMALRFERNWWQASEGVRNAQWLLWLHLGAALVAVGALASLWLTGLTKEYQVGWESTFLSAPQVQHWLNLLFAPTQWLQWTTPWSLTDIQALQGWVSSSLPAAPSAPATQAMAAPASGVGARWVWAYTALLGATVVVPRVLLALWQGLRARWRSQHLQLPLNQAYFARLQRDFGGLATRLVLLPFSMDVTPERRAAIDHFATDLYGAGAHVDWLPTLAYGAALPAVDLAPAAQAIALINLSATPEAEVHGELLAQLRSRFGANGELWLWASDFAARNAGAPRRLQEREALWQEFAQQHGFNAQLITTGT</sequence>
<dbReference type="Proteomes" id="UP001058290">
    <property type="component" value="Chromosome"/>
</dbReference>
<reference evidence="2" key="1">
    <citation type="submission" date="2022-09" db="EMBL/GenBank/DDBJ databases">
        <title>Bacterial diversity in gut of crayfish and pufferfish.</title>
        <authorList>
            <person name="Huang Y."/>
        </authorList>
    </citation>
    <scope>NUCLEOTIDE SEQUENCE</scope>
    <source>
        <strain evidence="2">PR12</strain>
    </source>
</reference>
<proteinExistence type="predicted"/>
<evidence type="ECO:0000313" key="3">
    <source>
        <dbReference type="Proteomes" id="UP001058290"/>
    </source>
</evidence>
<protein>
    <submittedName>
        <fullName evidence="2">DUF2868 domain-containing protein</fullName>
    </submittedName>
</protein>
<organism evidence="2 3">
    <name type="scientific">Comamonas squillarum</name>
    <dbReference type="NCBI Taxonomy" id="2977320"/>
    <lineage>
        <taxon>Bacteria</taxon>
        <taxon>Pseudomonadati</taxon>
        <taxon>Pseudomonadota</taxon>
        <taxon>Betaproteobacteria</taxon>
        <taxon>Burkholderiales</taxon>
        <taxon>Comamonadaceae</taxon>
        <taxon>Comamonas</taxon>
    </lineage>
</organism>